<dbReference type="EMBL" id="CP017624">
    <property type="protein sequence ID" value="AOW28054.1"/>
    <property type="molecule type" value="Genomic_DNA"/>
</dbReference>
<dbReference type="AlphaFoldDB" id="A0A1D8PIT1"/>
<keyword evidence="1" id="KW-1133">Transmembrane helix</keyword>
<keyword evidence="1" id="KW-0472">Membrane</keyword>
<reference evidence="5 6" key="2">
    <citation type="journal article" date="2007" name="Genome Biol.">
        <title>Assembly of the Candida albicans genome into sixteen supercontigs aligned on the eight chromosomes.</title>
        <authorList>
            <person name="van het Hoog M."/>
            <person name="Rast T.J."/>
            <person name="Martchenko M."/>
            <person name="Grindle S."/>
            <person name="Dignard D."/>
            <person name="Hogues H."/>
            <person name="Cuomo C."/>
            <person name="Berriman M."/>
            <person name="Scherer S."/>
            <person name="Magee B.B."/>
            <person name="Whiteway M."/>
            <person name="Chibana H."/>
            <person name="Nantel A."/>
            <person name="Magee P.T."/>
        </authorList>
    </citation>
    <scope>GENOME REANNOTATION</scope>
    <source>
        <strain evidence="6">SC5314 / ATCC MYA-2876</strain>
    </source>
</reference>
<accession>A0A1D8PIT1</accession>
<reference evidence="5 6" key="3">
    <citation type="journal article" date="2013" name="Genome Biol.">
        <title>Assembly of a phased diploid Candida albicans genome facilitates allele-specific measurements and provides a simple model for repeat and indel structure.</title>
        <authorList>
            <person name="Muzzey D."/>
            <person name="Schwartz K."/>
            <person name="Weissman J.S."/>
            <person name="Sherlock G."/>
        </authorList>
    </citation>
    <scope>NUCLEOTIDE SEQUENCE [LARGE SCALE GENOMIC DNA]</scope>
    <source>
        <strain evidence="6">SC5314 / ATCC MYA-2876</strain>
    </source>
</reference>
<evidence type="ECO:0000313" key="5">
    <source>
        <dbReference type="EMBL" id="AOW28054.1"/>
    </source>
</evidence>
<dbReference type="PeptideAtlas" id="A0A1D8PIT1"/>
<dbReference type="InterPro" id="IPR053975">
    <property type="entry name" value="PFF1_C"/>
</dbReference>
<dbReference type="VEuPathDB" id="FungiDB:C2_10870W_A"/>
<dbReference type="GeneID" id="3641234"/>
<dbReference type="CGD" id="CAL0000182998">
    <property type="gene designation" value="orf19.12830"/>
</dbReference>
<dbReference type="InParanoid" id="A0A1D8PIT1"/>
<dbReference type="RefSeq" id="XP_717172.2">
    <property type="nucleotide sequence ID" value="XM_712079.2"/>
</dbReference>
<gene>
    <name evidence="5" type="ordered locus">CAALFM_C210870WA</name>
    <name evidence="4" type="ordered locus">orf19.12830</name>
</gene>
<protein>
    <submittedName>
        <fullName evidence="5">Uncharacterized protein</fullName>
    </submittedName>
</protein>
<dbReference type="KEGG" id="cal:CAALFM_C210870WA"/>
<evidence type="ECO:0000313" key="6">
    <source>
        <dbReference type="Proteomes" id="UP000000559"/>
    </source>
</evidence>
<feature type="transmembrane region" description="Helical" evidence="1">
    <location>
        <begin position="151"/>
        <end position="173"/>
    </location>
</feature>
<reference evidence="5 6" key="1">
    <citation type="journal article" date="2004" name="Proc. Natl. Acad. Sci. U.S.A.">
        <title>The diploid genome sequence of Candida albicans.</title>
        <authorList>
            <person name="Jones T."/>
            <person name="Federspiel N.A."/>
            <person name="Chibana H."/>
            <person name="Dungan J."/>
            <person name="Kalman S."/>
            <person name="Magee B.B."/>
            <person name="Newport G."/>
            <person name="Thorstenson Y.R."/>
            <person name="Agabian N."/>
            <person name="Magee P.T."/>
            <person name="Davis R.W."/>
            <person name="Scherer S."/>
        </authorList>
    </citation>
    <scope>NUCLEOTIDE SEQUENCE [LARGE SCALE GENOMIC DNA]</scope>
    <source>
        <strain evidence="6">SC5314 / ATCC MYA-2876</strain>
    </source>
</reference>
<feature type="transmembrane region" description="Helical" evidence="1">
    <location>
        <begin position="125"/>
        <end position="145"/>
    </location>
</feature>
<dbReference type="FunCoup" id="A0A1D8PIT1">
    <property type="interactions" value="13"/>
</dbReference>
<organism evidence="5 6">
    <name type="scientific">Candida albicans (strain SC5314 / ATCC MYA-2876)</name>
    <name type="common">Yeast</name>
    <dbReference type="NCBI Taxonomy" id="237561"/>
    <lineage>
        <taxon>Eukaryota</taxon>
        <taxon>Fungi</taxon>
        <taxon>Dikarya</taxon>
        <taxon>Ascomycota</taxon>
        <taxon>Saccharomycotina</taxon>
        <taxon>Pichiomycetes</taxon>
        <taxon>Debaryomycetaceae</taxon>
        <taxon>Candida/Lodderomyces clade</taxon>
        <taxon>Candida</taxon>
    </lineage>
</organism>
<feature type="domain" description="Vacuolar membrane protease transmembrane" evidence="3">
    <location>
        <begin position="58"/>
        <end position="149"/>
    </location>
</feature>
<keyword evidence="1" id="KW-0812">Transmembrane</keyword>
<dbReference type="OrthoDB" id="76293at2759"/>
<proteinExistence type="predicted"/>
<evidence type="ECO:0000256" key="1">
    <source>
        <dbReference type="SAM" id="Phobius"/>
    </source>
</evidence>
<feature type="domain" description="Vacuolar membrane protease C-terminal" evidence="2">
    <location>
        <begin position="179"/>
        <end position="381"/>
    </location>
</feature>
<keyword evidence="6" id="KW-1185">Reference proteome</keyword>
<dbReference type="InterPro" id="IPR053976">
    <property type="entry name" value="PFF1_TM"/>
</dbReference>
<evidence type="ECO:0000313" key="4">
    <source>
        <dbReference type="CGD" id="CAL0000182998"/>
    </source>
</evidence>
<name>A0A1D8PIT1_CANAL</name>
<dbReference type="Proteomes" id="UP000000559">
    <property type="component" value="Chromosome 2"/>
</dbReference>
<evidence type="ECO:0000259" key="3">
    <source>
        <dbReference type="Pfam" id="PF22251"/>
    </source>
</evidence>
<dbReference type="Pfam" id="PF22251">
    <property type="entry name" value="PFF1_TM"/>
    <property type="match status" value="1"/>
</dbReference>
<feature type="transmembrane region" description="Helical" evidence="1">
    <location>
        <begin position="88"/>
        <end position="109"/>
    </location>
</feature>
<sequence>MSNAIDFGVVDDSEEPAVYTTFLPRPISALARVNLVLHEHPVVVKYKTITRVRSGDEPLLSGEEERYGTEDERDTEKPLVEHNYDWSLQYLLIVPISSLVVYNSGWLVLEGVNKTVQESLASEHLIYWIVVVFSQFLVLPVVPFITKFNRYIVLGLSVVAVVGVLMSMAVHPFNQGSPMKLRFIERISQNDMVEVYGRQGFVEDVLRDMPSVKTTHAKVECEALADGLEVCKYKSGLTPGNLTVEVTTEPRAESYGLISGAITIAAPENRMCTVHFPPDRVKAVVVGKFGNNFKAIPDGFSREKGNYIYKDRNGISQLELYKLDWNKDYHVGFEWLPDIDDEGGMRVEVECFWGDMVPAYQEVVHYSPNWVTWANKERGLVGEVKHVDV</sequence>
<dbReference type="Pfam" id="PF22250">
    <property type="entry name" value="PFF1_C"/>
    <property type="match status" value="1"/>
</dbReference>
<evidence type="ECO:0000259" key="2">
    <source>
        <dbReference type="Pfam" id="PF22250"/>
    </source>
</evidence>